<proteinExistence type="predicted"/>
<feature type="non-terminal residue" evidence="1">
    <location>
        <position position="1"/>
    </location>
</feature>
<sequence length="198" mass="22692">NQMRSIKERSTCTACVRSMHQSTLTLGDQTKSIYSTTHAESFSVRGRDGQALVFLPRDPQYPSQHNRKLDLSNIHVTQAQTHSRDVHGPKDIIPHHVLHRVGVQNRSQNRDGFVMKEVTNPTEATTYQTTYRTVHCSTSSRYQTNESSGQPVSWHRHNIITGEEKTSAGPVRPRRQSGESVLWAARRWETYCDSFRLY</sequence>
<dbReference type="OrthoDB" id="8936752at2759"/>
<comment type="caution">
    <text evidence="1">The sequence shown here is derived from an EMBL/GenBank/DDBJ whole genome shotgun (WGS) entry which is preliminary data.</text>
</comment>
<reference evidence="1 2" key="1">
    <citation type="submission" date="2018-10" db="EMBL/GenBank/DDBJ databases">
        <title>Genome assembly for a Yunnan-Guizhou Plateau 3E fish, Anabarilius grahami (Regan), and its evolutionary and genetic applications.</title>
        <authorList>
            <person name="Jiang W."/>
        </authorList>
    </citation>
    <scope>NUCLEOTIDE SEQUENCE [LARGE SCALE GENOMIC DNA]</scope>
    <source>
        <strain evidence="1">AG-KIZ</strain>
        <tissue evidence="1">Muscle</tissue>
    </source>
</reference>
<name>A0A3N0Y2G2_ANAGA</name>
<evidence type="ECO:0000313" key="1">
    <source>
        <dbReference type="EMBL" id="ROL28063.1"/>
    </source>
</evidence>
<accession>A0A3N0Y2G2</accession>
<dbReference type="EMBL" id="RJVU01053643">
    <property type="protein sequence ID" value="ROL28063.1"/>
    <property type="molecule type" value="Genomic_DNA"/>
</dbReference>
<dbReference type="AlphaFoldDB" id="A0A3N0Y2G2"/>
<gene>
    <name evidence="1" type="ORF">DPX16_11193</name>
</gene>
<organism evidence="1 2">
    <name type="scientific">Anabarilius grahami</name>
    <name type="common">Kanglang fish</name>
    <name type="synonym">Barilius grahami</name>
    <dbReference type="NCBI Taxonomy" id="495550"/>
    <lineage>
        <taxon>Eukaryota</taxon>
        <taxon>Metazoa</taxon>
        <taxon>Chordata</taxon>
        <taxon>Craniata</taxon>
        <taxon>Vertebrata</taxon>
        <taxon>Euteleostomi</taxon>
        <taxon>Actinopterygii</taxon>
        <taxon>Neopterygii</taxon>
        <taxon>Teleostei</taxon>
        <taxon>Ostariophysi</taxon>
        <taxon>Cypriniformes</taxon>
        <taxon>Xenocyprididae</taxon>
        <taxon>Xenocypridinae</taxon>
        <taxon>Xenocypridinae incertae sedis</taxon>
        <taxon>Anabarilius</taxon>
    </lineage>
</organism>
<dbReference type="Proteomes" id="UP000281406">
    <property type="component" value="Unassembled WGS sequence"/>
</dbReference>
<keyword evidence="2" id="KW-1185">Reference proteome</keyword>
<protein>
    <submittedName>
        <fullName evidence="1">Uncharacterized protein</fullName>
    </submittedName>
</protein>
<evidence type="ECO:0000313" key="2">
    <source>
        <dbReference type="Proteomes" id="UP000281406"/>
    </source>
</evidence>